<accession>A0ABR4I348</accession>
<reference evidence="2 3" key="1">
    <citation type="submission" date="2024-07" db="EMBL/GenBank/DDBJ databases">
        <title>Section-level genome sequencing and comparative genomics of Aspergillus sections Usti and Cavernicolus.</title>
        <authorList>
            <consortium name="Lawrence Berkeley National Laboratory"/>
            <person name="Nybo J.L."/>
            <person name="Vesth T.C."/>
            <person name="Theobald S."/>
            <person name="Frisvad J.C."/>
            <person name="Larsen T.O."/>
            <person name="Kjaerboelling I."/>
            <person name="Rothschild-Mancinelli K."/>
            <person name="Lyhne E.K."/>
            <person name="Kogle M.E."/>
            <person name="Barry K."/>
            <person name="Clum A."/>
            <person name="Na H."/>
            <person name="Ledsgaard L."/>
            <person name="Lin J."/>
            <person name="Lipzen A."/>
            <person name="Kuo A."/>
            <person name="Riley R."/>
            <person name="Mondo S."/>
            <person name="LaButti K."/>
            <person name="Haridas S."/>
            <person name="Pangalinan J."/>
            <person name="Salamov A.A."/>
            <person name="Simmons B.A."/>
            <person name="Magnuson J.K."/>
            <person name="Chen J."/>
            <person name="Drula E."/>
            <person name="Henrissat B."/>
            <person name="Wiebenga A."/>
            <person name="Lubbers R.J."/>
            <person name="Gomes A.C."/>
            <person name="Makela M.R."/>
            <person name="Stajich J."/>
            <person name="Grigoriev I.V."/>
            <person name="Mortensen U.H."/>
            <person name="De vries R.P."/>
            <person name="Baker S.E."/>
            <person name="Andersen M.R."/>
        </authorList>
    </citation>
    <scope>NUCLEOTIDE SEQUENCE [LARGE SCALE GENOMIC DNA]</scope>
    <source>
        <strain evidence="2 3">CBS 600.67</strain>
    </source>
</reference>
<proteinExistence type="predicted"/>
<comment type="caution">
    <text evidence="2">The sequence shown here is derived from an EMBL/GenBank/DDBJ whole genome shotgun (WGS) entry which is preliminary data.</text>
</comment>
<dbReference type="Proteomes" id="UP001610335">
    <property type="component" value="Unassembled WGS sequence"/>
</dbReference>
<name>A0ABR4I348_9EURO</name>
<feature type="region of interest" description="Disordered" evidence="1">
    <location>
        <begin position="142"/>
        <end position="167"/>
    </location>
</feature>
<evidence type="ECO:0000313" key="2">
    <source>
        <dbReference type="EMBL" id="KAL2821293.1"/>
    </source>
</evidence>
<keyword evidence="3" id="KW-1185">Reference proteome</keyword>
<feature type="compositionally biased region" description="Basic and acidic residues" evidence="1">
    <location>
        <begin position="148"/>
        <end position="167"/>
    </location>
</feature>
<gene>
    <name evidence="2" type="ORF">BDW59DRAFT_181288</name>
</gene>
<evidence type="ECO:0000313" key="3">
    <source>
        <dbReference type="Proteomes" id="UP001610335"/>
    </source>
</evidence>
<sequence>MGSLASAVNENSIAITTSITGSIGRTMSLSSSLPSGTPTAVGSTAAGIKKYINLQLQLPSTPSYIHFTNVPPAIVRRSSDHPIEIFGVKGARICYGESLRDLIIKLVQKPHEVAHCAFTKELLDQTFSMHLKRELRLTGAARATSGDISKEPDASFEPRRPPPGRSEEWPAVVIESGYSESTAHLRAMADLWISKSGGDVKVAIIISIERQRGKIIVEKWIPNATPRGNGPFLRNRGQHARCEKEVIITRNDNGSAAVSGAPLVIRFEEMFLRAPNPPHEKDYVLSRGDFESIAQDIWEVMGWAAPAH</sequence>
<protein>
    <submittedName>
        <fullName evidence="2">Uncharacterized protein</fullName>
    </submittedName>
</protein>
<dbReference type="EMBL" id="JBFXLS010000065">
    <property type="protein sequence ID" value="KAL2821293.1"/>
    <property type="molecule type" value="Genomic_DNA"/>
</dbReference>
<evidence type="ECO:0000256" key="1">
    <source>
        <dbReference type="SAM" id="MobiDB-lite"/>
    </source>
</evidence>
<organism evidence="2 3">
    <name type="scientific">Aspergillus cavernicola</name>
    <dbReference type="NCBI Taxonomy" id="176166"/>
    <lineage>
        <taxon>Eukaryota</taxon>
        <taxon>Fungi</taxon>
        <taxon>Dikarya</taxon>
        <taxon>Ascomycota</taxon>
        <taxon>Pezizomycotina</taxon>
        <taxon>Eurotiomycetes</taxon>
        <taxon>Eurotiomycetidae</taxon>
        <taxon>Eurotiales</taxon>
        <taxon>Aspergillaceae</taxon>
        <taxon>Aspergillus</taxon>
        <taxon>Aspergillus subgen. Nidulantes</taxon>
    </lineage>
</organism>